<feature type="region of interest" description="Disordered" evidence="1">
    <location>
        <begin position="173"/>
        <end position="208"/>
    </location>
</feature>
<feature type="compositionally biased region" description="Basic and acidic residues" evidence="1">
    <location>
        <begin position="450"/>
        <end position="460"/>
    </location>
</feature>
<feature type="compositionally biased region" description="Polar residues" evidence="1">
    <location>
        <begin position="194"/>
        <end position="208"/>
    </location>
</feature>
<gene>
    <name evidence="2" type="ORF">TIFTF001_014470</name>
</gene>
<comment type="caution">
    <text evidence="2">The sequence shown here is derived from an EMBL/GenBank/DDBJ whole genome shotgun (WGS) entry which is preliminary data.</text>
</comment>
<feature type="region of interest" description="Disordered" evidence="1">
    <location>
        <begin position="76"/>
        <end position="116"/>
    </location>
</feature>
<feature type="region of interest" description="Disordered" evidence="1">
    <location>
        <begin position="369"/>
        <end position="518"/>
    </location>
</feature>
<reference evidence="2" key="1">
    <citation type="submission" date="2023-07" db="EMBL/GenBank/DDBJ databases">
        <title>draft genome sequence of fig (Ficus carica).</title>
        <authorList>
            <person name="Takahashi T."/>
            <person name="Nishimura K."/>
        </authorList>
    </citation>
    <scope>NUCLEOTIDE SEQUENCE</scope>
</reference>
<evidence type="ECO:0000313" key="3">
    <source>
        <dbReference type="Proteomes" id="UP001187192"/>
    </source>
</evidence>
<sequence length="988" mass="107603">MIGRFEHIEINYANVNVLLLTAISVIRKNQIEKINSATGQEGVLPVEFNFAIFVETKVVNNDDTTNTIVIQQTGTEMDMPNNDEEHVKQEHGKAERGSSFGSTNSQQPLANQVTSSGDAIKKESNIDNIDLNVGQAVLLPMEFIPTIVVETEIANNDDTTQMTLIQQTETEMDMPNNDQEQAKEEPGKAEWGSSCGTTTNPQKSPENQVMTSVAETNKESNMDNIHLATGQEGVLPAEYNYAILAEMEVVNNNDPTWMTIIQQTETGMDISNNEERAVEEPGQAERGSSCGSTNPQQSLANLAMSLEDEMKKESIMDNINPATDQEGVLPVEFNSVILAETEAINNDDTIQMSLIQQTEIGIEMPNNDQEQAEQDLGKAERGSSCGSTNSQQPPTNQAMASPDEVENVTVSDPQATENNETNMKPERTTSPSDGDNTSMLLAPSNSDDTNSDHGQPEKQNSDVMNPGEENNGGQIESGTPVENAPNLLPLLETISTSGAPPALTPVPQQQCPPAYPESSLVAGTNGNCAANTNPNGLVNMQPSFSNYLFHGSNTSLGMNAPTVIDNSITSSFFNGISTPMPIVSMGMSMAQDGSVQSFRRENQLNLNYPYKPNAYPENVLQILEPYLPVSRSTGEISQYSTNNVQQFPIISSNNLMDNNNITQQPYSNLFPQNTTMTGMGVANQISPLSYPQQPIFNPSFDILNSASSGFWSPQFSYPCQQHREVQSSRISPMHAGAQQRGHSPVSPNMLGSQEHSENSVTPTGNENLTMSRLSYSNPPRQREILPNPLQHCSSTRMPTPSILTRSRGASAARQQTRDILPAMANRTAPVESLMNRFDTENRLRREPMSGAARQSGTSAGNFPVPQDGLNLNSHLQQNVDFQLRSGHQTSGVLAIPEQSVTSPLNEPGEAMSGRRARPRGAPNRVNIGESMLQLPKRVRRDGQEVVGIERDSPAAEFTENVAVKVEPSKNFEDNNEAESAAASAYSRH</sequence>
<dbReference type="AlphaFoldDB" id="A0AA88D459"/>
<accession>A0AA88D459</accession>
<evidence type="ECO:0000256" key="1">
    <source>
        <dbReference type="SAM" id="MobiDB-lite"/>
    </source>
</evidence>
<protein>
    <submittedName>
        <fullName evidence="2">Uncharacterized protein</fullName>
    </submittedName>
</protein>
<dbReference type="Proteomes" id="UP001187192">
    <property type="component" value="Unassembled WGS sequence"/>
</dbReference>
<feature type="region of interest" description="Disordered" evidence="1">
    <location>
        <begin position="900"/>
        <end position="988"/>
    </location>
</feature>
<feature type="compositionally biased region" description="Low complexity" evidence="1">
    <location>
        <begin position="977"/>
        <end position="988"/>
    </location>
</feature>
<keyword evidence="3" id="KW-1185">Reference proteome</keyword>
<feature type="compositionally biased region" description="Polar residues" evidence="1">
    <location>
        <begin position="384"/>
        <end position="399"/>
    </location>
</feature>
<feature type="compositionally biased region" description="Basic and acidic residues" evidence="1">
    <location>
        <begin position="940"/>
        <end position="953"/>
    </location>
</feature>
<feature type="compositionally biased region" description="Basic and acidic residues" evidence="1">
    <location>
        <begin position="83"/>
        <end position="96"/>
    </location>
</feature>
<name>A0AA88D459_FICCA</name>
<dbReference type="EMBL" id="BTGU01000020">
    <property type="protein sequence ID" value="GMN45278.1"/>
    <property type="molecule type" value="Genomic_DNA"/>
</dbReference>
<feature type="region of interest" description="Disordered" evidence="1">
    <location>
        <begin position="733"/>
        <end position="767"/>
    </location>
</feature>
<feature type="region of interest" description="Disordered" evidence="1">
    <location>
        <begin position="275"/>
        <end position="296"/>
    </location>
</feature>
<feature type="compositionally biased region" description="Polar residues" evidence="1">
    <location>
        <begin position="408"/>
        <end position="448"/>
    </location>
</feature>
<feature type="compositionally biased region" description="Polar residues" evidence="1">
    <location>
        <begin position="99"/>
        <end position="116"/>
    </location>
</feature>
<evidence type="ECO:0000313" key="2">
    <source>
        <dbReference type="EMBL" id="GMN45278.1"/>
    </source>
</evidence>
<proteinExistence type="predicted"/>
<organism evidence="2 3">
    <name type="scientific">Ficus carica</name>
    <name type="common">Common fig</name>
    <dbReference type="NCBI Taxonomy" id="3494"/>
    <lineage>
        <taxon>Eukaryota</taxon>
        <taxon>Viridiplantae</taxon>
        <taxon>Streptophyta</taxon>
        <taxon>Embryophyta</taxon>
        <taxon>Tracheophyta</taxon>
        <taxon>Spermatophyta</taxon>
        <taxon>Magnoliopsida</taxon>
        <taxon>eudicotyledons</taxon>
        <taxon>Gunneridae</taxon>
        <taxon>Pentapetalae</taxon>
        <taxon>rosids</taxon>
        <taxon>fabids</taxon>
        <taxon>Rosales</taxon>
        <taxon>Moraceae</taxon>
        <taxon>Ficeae</taxon>
        <taxon>Ficus</taxon>
    </lineage>
</organism>
<feature type="compositionally biased region" description="Polar residues" evidence="1">
    <location>
        <begin position="745"/>
        <end position="767"/>
    </location>
</feature>